<comment type="caution">
    <text evidence="1">The sequence shown here is derived from an EMBL/GenBank/DDBJ whole genome shotgun (WGS) entry which is preliminary data.</text>
</comment>
<protein>
    <submittedName>
        <fullName evidence="1">Uncharacterized protein</fullName>
    </submittedName>
</protein>
<dbReference type="EMBL" id="CM020618">
    <property type="protein sequence ID" value="KAK1860775.1"/>
    <property type="molecule type" value="Genomic_DNA"/>
</dbReference>
<dbReference type="Proteomes" id="UP000798662">
    <property type="component" value="Chromosome 1"/>
</dbReference>
<proteinExistence type="predicted"/>
<name>A0ACC3BS02_PYRYE</name>
<organism evidence="1 2">
    <name type="scientific">Pyropia yezoensis</name>
    <name type="common">Susabi-nori</name>
    <name type="synonym">Porphyra yezoensis</name>
    <dbReference type="NCBI Taxonomy" id="2788"/>
    <lineage>
        <taxon>Eukaryota</taxon>
        <taxon>Rhodophyta</taxon>
        <taxon>Bangiophyceae</taxon>
        <taxon>Bangiales</taxon>
        <taxon>Bangiaceae</taxon>
        <taxon>Pyropia</taxon>
    </lineage>
</organism>
<sequence length="323" mass="32167">MEVVGGGDACLAGAATASADGPLAAEIPGSAPPLRGPGAPTGSGDRVGDGTVAAATTPRPPDGGGGAGGRDGRPLAATAVAGPLPPPPAPPPLSPAAEAEAAAAARRAAFVAAVRTVSSPPLSAEQRRALLRVATARDYALLQGRPGAGKTTVVAALLAAAATAGLSVLLTAYTHAAVDNVLERLLQQGGAAAPRFVRLAPRVDLVDVPAVVPYTYTRAGAGWAAPQRRRRDGGDASGAVDDAAGIEASTVADVRAALDGVPIVATTCLGIGHAALARRTAFDLVLVDEATQVTEAVTGWRRILRGWWGNSATRGRCRVALLR</sequence>
<evidence type="ECO:0000313" key="1">
    <source>
        <dbReference type="EMBL" id="KAK1860775.1"/>
    </source>
</evidence>
<evidence type="ECO:0000313" key="2">
    <source>
        <dbReference type="Proteomes" id="UP000798662"/>
    </source>
</evidence>
<keyword evidence="2" id="KW-1185">Reference proteome</keyword>
<accession>A0ACC3BS02</accession>
<gene>
    <name evidence="1" type="ORF">I4F81_003362</name>
</gene>
<reference evidence="1" key="1">
    <citation type="submission" date="2019-11" db="EMBL/GenBank/DDBJ databases">
        <title>Nori genome reveals adaptations in red seaweeds to the harsh intertidal environment.</title>
        <authorList>
            <person name="Wang D."/>
            <person name="Mao Y."/>
        </authorList>
    </citation>
    <scope>NUCLEOTIDE SEQUENCE</scope>
    <source>
        <tissue evidence="1">Gametophyte</tissue>
    </source>
</reference>